<dbReference type="Pfam" id="PF21801">
    <property type="entry name" value="ASPP2-like_RA"/>
    <property type="match status" value="1"/>
</dbReference>
<dbReference type="InterPro" id="IPR029071">
    <property type="entry name" value="Ubiquitin-like_domsf"/>
</dbReference>
<dbReference type="SUPFAM" id="SSF54236">
    <property type="entry name" value="Ubiquitin-like"/>
    <property type="match status" value="1"/>
</dbReference>
<accession>A0A8C7QDC1</accession>
<reference evidence="12" key="3">
    <citation type="submission" date="2025-09" db="UniProtKB">
        <authorList>
            <consortium name="Ensembl"/>
        </authorList>
    </citation>
    <scope>IDENTIFICATION</scope>
</reference>
<name>A0A8C7QDC1_ONCMY</name>
<evidence type="ECO:0000256" key="10">
    <source>
        <dbReference type="SAM" id="MobiDB-lite"/>
    </source>
</evidence>
<feature type="coiled-coil region" evidence="9">
    <location>
        <begin position="85"/>
        <end position="153"/>
    </location>
</feature>
<reference evidence="12" key="2">
    <citation type="submission" date="2025-08" db="UniProtKB">
        <authorList>
            <consortium name="Ensembl"/>
        </authorList>
    </citation>
    <scope>IDENTIFICATION</scope>
</reference>
<dbReference type="InterPro" id="IPR036028">
    <property type="entry name" value="SH3-like_dom_sf"/>
</dbReference>
<evidence type="ECO:0000313" key="12">
    <source>
        <dbReference type="Ensembl" id="ENSOMYP00000035098.2"/>
    </source>
</evidence>
<evidence type="ECO:0000256" key="1">
    <source>
        <dbReference type="ARBA" id="ARBA00004123"/>
    </source>
</evidence>
<evidence type="ECO:0000256" key="5">
    <source>
        <dbReference type="ARBA" id="ARBA00023043"/>
    </source>
</evidence>
<dbReference type="SUPFAM" id="SSF48403">
    <property type="entry name" value="Ankyrin repeat"/>
    <property type="match status" value="1"/>
</dbReference>
<evidence type="ECO:0000256" key="2">
    <source>
        <dbReference type="ARBA" id="ARBA00022443"/>
    </source>
</evidence>
<dbReference type="Gene3D" id="3.10.20.90">
    <property type="entry name" value="Phosphatidylinositol 3-kinase Catalytic Subunit, Chain A, domain 1"/>
    <property type="match status" value="1"/>
</dbReference>
<dbReference type="Ensembl" id="ENSOMYT00000038272.2">
    <property type="protein sequence ID" value="ENSOMYP00000035098.2"/>
    <property type="gene ID" value="ENSOMYG00000016065.2"/>
</dbReference>
<dbReference type="GeneTree" id="ENSGT00940000153463"/>
<dbReference type="Pfam" id="PF12796">
    <property type="entry name" value="Ank_2"/>
    <property type="match status" value="1"/>
</dbReference>
<evidence type="ECO:0000256" key="6">
    <source>
        <dbReference type="ARBA" id="ARBA00023242"/>
    </source>
</evidence>
<organism evidence="12 13">
    <name type="scientific">Oncorhynchus mykiss</name>
    <name type="common">Rainbow trout</name>
    <name type="synonym">Salmo gairdneri</name>
    <dbReference type="NCBI Taxonomy" id="8022"/>
    <lineage>
        <taxon>Eukaryota</taxon>
        <taxon>Metazoa</taxon>
        <taxon>Chordata</taxon>
        <taxon>Craniata</taxon>
        <taxon>Vertebrata</taxon>
        <taxon>Euteleostomi</taxon>
        <taxon>Actinopterygii</taxon>
        <taxon>Neopterygii</taxon>
        <taxon>Teleostei</taxon>
        <taxon>Protacanthopterygii</taxon>
        <taxon>Salmoniformes</taxon>
        <taxon>Salmonidae</taxon>
        <taxon>Salmoninae</taxon>
        <taxon>Oncorhynchus</taxon>
    </lineage>
</organism>
<proteinExistence type="predicted"/>
<dbReference type="PANTHER" id="PTHR24131:SF5">
    <property type="entry name" value="APOPTOSIS-STIMULATING OF P53 PROTEIN 1"/>
    <property type="match status" value="1"/>
</dbReference>
<feature type="compositionally biased region" description="Polar residues" evidence="10">
    <location>
        <begin position="723"/>
        <end position="752"/>
    </location>
</feature>
<feature type="region of interest" description="Disordered" evidence="10">
    <location>
        <begin position="701"/>
        <end position="784"/>
    </location>
</feature>
<dbReference type="InterPro" id="IPR048942">
    <property type="entry name" value="ASPP2-like_RA"/>
</dbReference>
<evidence type="ECO:0000256" key="9">
    <source>
        <dbReference type="SAM" id="Coils"/>
    </source>
</evidence>
<protein>
    <submittedName>
        <fullName evidence="12">Protein phosphatase 1, regulatory subunit 13Ba</fullName>
    </submittedName>
</protein>
<evidence type="ECO:0000256" key="7">
    <source>
        <dbReference type="PROSITE-ProRule" id="PRU00023"/>
    </source>
</evidence>
<dbReference type="SUPFAM" id="SSF50044">
    <property type="entry name" value="SH3-domain"/>
    <property type="match status" value="1"/>
</dbReference>
<dbReference type="PROSITE" id="PS50002">
    <property type="entry name" value="SH3"/>
    <property type="match status" value="1"/>
</dbReference>
<keyword evidence="4" id="KW-0677">Repeat</keyword>
<dbReference type="GO" id="GO:0006915">
    <property type="term" value="P:apoptotic process"/>
    <property type="evidence" value="ECO:0007669"/>
    <property type="project" value="UniProtKB-KW"/>
</dbReference>
<dbReference type="PANTHER" id="PTHR24131">
    <property type="entry name" value="APOPTOSIS-STIMULATING OF P53 PROTEIN"/>
    <property type="match status" value="1"/>
</dbReference>
<dbReference type="InterPro" id="IPR001452">
    <property type="entry name" value="SH3_domain"/>
</dbReference>
<evidence type="ECO:0000256" key="4">
    <source>
        <dbReference type="ARBA" id="ARBA00022737"/>
    </source>
</evidence>
<dbReference type="PROSITE" id="PS50088">
    <property type="entry name" value="ANK_REPEAT"/>
    <property type="match status" value="2"/>
</dbReference>
<keyword evidence="9" id="KW-0175">Coiled coil</keyword>
<dbReference type="PROSITE" id="PS50297">
    <property type="entry name" value="ANK_REP_REGION"/>
    <property type="match status" value="2"/>
</dbReference>
<dbReference type="PRINTS" id="PR00452">
    <property type="entry name" value="SH3DOMAIN"/>
</dbReference>
<dbReference type="Pfam" id="PF00018">
    <property type="entry name" value="SH3_1"/>
    <property type="match status" value="1"/>
</dbReference>
<feature type="compositionally biased region" description="Polar residues" evidence="10">
    <location>
        <begin position="443"/>
        <end position="452"/>
    </location>
</feature>
<feature type="repeat" description="ANK" evidence="7">
    <location>
        <begin position="843"/>
        <end position="875"/>
    </location>
</feature>
<dbReference type="GO" id="GO:0005634">
    <property type="term" value="C:nucleus"/>
    <property type="evidence" value="ECO:0007669"/>
    <property type="project" value="UniProtKB-SubCell"/>
</dbReference>
<feature type="domain" description="SH3" evidence="11">
    <location>
        <begin position="942"/>
        <end position="1004"/>
    </location>
</feature>
<feature type="compositionally biased region" description="Low complexity" evidence="10">
    <location>
        <begin position="483"/>
        <end position="494"/>
    </location>
</feature>
<feature type="compositionally biased region" description="Basic and acidic residues" evidence="10">
    <location>
        <begin position="562"/>
        <end position="571"/>
    </location>
</feature>
<evidence type="ECO:0000256" key="8">
    <source>
        <dbReference type="PROSITE-ProRule" id="PRU00192"/>
    </source>
</evidence>
<keyword evidence="3" id="KW-0053">Apoptosis</keyword>
<dbReference type="AlphaFoldDB" id="A0A8C7QDC1"/>
<keyword evidence="6" id="KW-0539">Nucleus</keyword>
<keyword evidence="13" id="KW-1185">Reference proteome</keyword>
<feature type="repeat" description="ANK" evidence="7">
    <location>
        <begin position="876"/>
        <end position="908"/>
    </location>
</feature>
<dbReference type="SMART" id="SM00326">
    <property type="entry name" value="SH3"/>
    <property type="match status" value="1"/>
</dbReference>
<dbReference type="InterPro" id="IPR002110">
    <property type="entry name" value="Ankyrin_rpt"/>
</dbReference>
<comment type="subcellular location">
    <subcellularLocation>
        <location evidence="1">Nucleus</location>
    </subcellularLocation>
</comment>
<sequence length="1013" mass="111219">ILPMILTVYLSDSQQMLTEVPITPETTCKDVVEFCKEAGEGGCHLTDVWKGNERVIPFDHLMYEHLQEWGPRRMEVGNPCVELTLSELQEMATRQQQQIETQQQMLVAKEQRLRYLQQQDHRQGQTVSEAGKLQRLMERVESQEAKLKKIRAMRGQVDYSKLINGNLSAEIQHVSGQFQEKQAELQSAVVKVDQLNQQLEDLRRGRLNGLQPLGGPLTGTAALELRKLYQELQVRNKLNTEHSGRLQQNKELLNKRNTEVTMMDKRIGDLRERLHKKKTELNRINGPPSPQPTPSSSGRVAAVCPYIQVPVPGRQEVGYALPPDPVKPPFVPGTGTISHGHSKSANEAVWPTLSKSVSLMQPSDWRNTSPDQVRSLLHLPLLQSLGTSQYKLPGGSVSKPLPIYGTYPAPTGHPSIVCSTSSLTRSAPATLAWQRSAPEPPGYSSQQIQQRISVPPSPTPQSGLGEGESHDPLPAVAVRPYVPDRSSSRPQSPRKGPATMNSSSIYHMYLQQPAAAKSYPAGGRSAVKAVYGKPVLPSSTSPSPVPFQHGALSPGGESGEDMVDREGDTTEGRLLPSPSVENIPRPLSPTKLTPVAHSPLRYQSDADLEVLRRRLTNAPRPLKKRSSITEPEGPTGPNIQKLLYQRFNTLAGGMEGSNSTPFYQPVFMGGVLGCPDMDNINTSNGNLIGTASLVVTAADGTNSNHRLSSSMSPSSDSNERRTLPTSETTPHMPTSQPSLEDNNNQPGTNSTPRPIPIPEASSPQPKETSPRTVTPPALPKVPPTTCQIKRTNLKKPESERTGHGLRVKFNPLALLLDASLEGEFDLVQRIIYEVENPSTANDEGITPLHNAVCAGRHHIVKFLLDFGVNVNAADSDGWTPLHCAASCNSVHLCKLLVESGAAIFATTISDVETAADKCEEMEDGYTQCSQFLFGLQEKLGVMNKGSVYALWDYEAQSSDELSFHEGDAITTLSRSDHAETEWWWARLHDKEGYVPRNLLGLYPRIKPRQRSLA</sequence>
<dbReference type="GO" id="GO:0042981">
    <property type="term" value="P:regulation of apoptotic process"/>
    <property type="evidence" value="ECO:0007669"/>
    <property type="project" value="InterPro"/>
</dbReference>
<feature type="compositionally biased region" description="Polar residues" evidence="10">
    <location>
        <begin position="761"/>
        <end position="772"/>
    </location>
</feature>
<reference evidence="12" key="1">
    <citation type="submission" date="2020-07" db="EMBL/GenBank/DDBJ databases">
        <title>A long reads based de novo assembly of the rainbow trout Arlee double haploid line genome.</title>
        <authorList>
            <person name="Gao G."/>
            <person name="Palti Y."/>
        </authorList>
    </citation>
    <scope>NUCLEOTIDE SEQUENCE [LARGE SCALE GENOMIC DNA]</scope>
</reference>
<dbReference type="FunFam" id="1.25.40.20:FF:000008">
    <property type="entry name" value="Apoptosis-stimulating of p53 protein 2 isoform 1"/>
    <property type="match status" value="1"/>
</dbReference>
<keyword evidence="5 7" id="KW-0040">ANK repeat</keyword>
<evidence type="ECO:0000313" key="13">
    <source>
        <dbReference type="Proteomes" id="UP000694395"/>
    </source>
</evidence>
<dbReference type="GO" id="GO:0002039">
    <property type="term" value="F:p53 binding"/>
    <property type="evidence" value="ECO:0007669"/>
    <property type="project" value="InterPro"/>
</dbReference>
<feature type="region of interest" description="Disordered" evidence="10">
    <location>
        <begin position="434"/>
        <end position="501"/>
    </location>
</feature>
<dbReference type="InterPro" id="IPR036770">
    <property type="entry name" value="Ankyrin_rpt-contain_sf"/>
</dbReference>
<dbReference type="Proteomes" id="UP000694395">
    <property type="component" value="Chromosome 25"/>
</dbReference>
<feature type="region of interest" description="Disordered" evidence="10">
    <location>
        <begin position="537"/>
        <end position="597"/>
    </location>
</feature>
<feature type="coiled-coil region" evidence="9">
    <location>
        <begin position="178"/>
        <end position="205"/>
    </location>
</feature>
<dbReference type="SMART" id="SM00248">
    <property type="entry name" value="ANK"/>
    <property type="match status" value="2"/>
</dbReference>
<keyword evidence="2 8" id="KW-0728">SH3 domain</keyword>
<evidence type="ECO:0000256" key="3">
    <source>
        <dbReference type="ARBA" id="ARBA00022703"/>
    </source>
</evidence>
<dbReference type="Gene3D" id="1.25.40.20">
    <property type="entry name" value="Ankyrin repeat-containing domain"/>
    <property type="match status" value="1"/>
</dbReference>
<dbReference type="InterPro" id="IPR047163">
    <property type="entry name" value="ASPP1/2"/>
</dbReference>
<feature type="compositionally biased region" description="Low complexity" evidence="10">
    <location>
        <begin position="702"/>
        <end position="716"/>
    </location>
</feature>
<evidence type="ECO:0000259" key="11">
    <source>
        <dbReference type="PROSITE" id="PS50002"/>
    </source>
</evidence>